<dbReference type="Proteomes" id="UP000822688">
    <property type="component" value="Chromosome 11"/>
</dbReference>
<proteinExistence type="predicted"/>
<feature type="transmembrane region" description="Helical" evidence="10">
    <location>
        <begin position="209"/>
        <end position="227"/>
    </location>
</feature>
<dbReference type="Pfam" id="PF03188">
    <property type="entry name" value="Cytochrom_B561"/>
    <property type="match status" value="1"/>
</dbReference>
<keyword evidence="9" id="KW-0479">Metal-binding</keyword>
<dbReference type="PROSITE" id="PS50836">
    <property type="entry name" value="DOMON"/>
    <property type="match status" value="1"/>
</dbReference>
<feature type="binding site" description="axial binding residue" evidence="9">
    <location>
        <position position="244"/>
    </location>
    <ligand>
        <name>heme b</name>
        <dbReference type="ChEBI" id="CHEBI:60344"/>
        <label>1</label>
    </ligand>
    <ligandPart>
        <name>Fe</name>
        <dbReference type="ChEBI" id="CHEBI:18248"/>
    </ligandPart>
</feature>
<feature type="binding site" description="axial binding residue" evidence="9">
    <location>
        <position position="312"/>
    </location>
    <ligand>
        <name>heme b</name>
        <dbReference type="ChEBI" id="CHEBI:60344"/>
        <label>1</label>
    </ligand>
    <ligandPart>
        <name>Fe</name>
        <dbReference type="ChEBI" id="CHEBI:18248"/>
    </ligandPart>
</feature>
<evidence type="ECO:0000313" key="15">
    <source>
        <dbReference type="Proteomes" id="UP000822688"/>
    </source>
</evidence>
<feature type="signal peptide" evidence="11">
    <location>
        <begin position="1"/>
        <end position="22"/>
    </location>
</feature>
<keyword evidence="4 11" id="KW-0732">Signal</keyword>
<keyword evidence="3 10" id="KW-0812">Transmembrane</keyword>
<dbReference type="EMBL" id="CM026432">
    <property type="protein sequence ID" value="KAG0557186.1"/>
    <property type="molecule type" value="Genomic_DNA"/>
</dbReference>
<feature type="transmembrane region" description="Helical" evidence="10">
    <location>
        <begin position="308"/>
        <end position="328"/>
    </location>
</feature>
<evidence type="ECO:0000256" key="9">
    <source>
        <dbReference type="PIRSR" id="PIRSR037471-1"/>
    </source>
</evidence>
<keyword evidence="15" id="KW-1185">Reference proteome</keyword>
<dbReference type="Gene3D" id="1.20.120.1770">
    <property type="match status" value="1"/>
</dbReference>
<dbReference type="InterPro" id="IPR017214">
    <property type="entry name" value="UCP037471"/>
</dbReference>
<organism evidence="14 15">
    <name type="scientific">Ceratodon purpureus</name>
    <name type="common">Fire moss</name>
    <name type="synonym">Dicranum purpureum</name>
    <dbReference type="NCBI Taxonomy" id="3225"/>
    <lineage>
        <taxon>Eukaryota</taxon>
        <taxon>Viridiplantae</taxon>
        <taxon>Streptophyta</taxon>
        <taxon>Embryophyta</taxon>
        <taxon>Bryophyta</taxon>
        <taxon>Bryophytina</taxon>
        <taxon>Bryopsida</taxon>
        <taxon>Dicranidae</taxon>
        <taxon>Pseudoditrichales</taxon>
        <taxon>Ditrichaceae</taxon>
        <taxon>Ceratodon</taxon>
    </lineage>
</organism>
<evidence type="ECO:0000256" key="6">
    <source>
        <dbReference type="ARBA" id="ARBA00022989"/>
    </source>
</evidence>
<feature type="domain" description="Cytochrome b561" evidence="13">
    <location>
        <begin position="170"/>
        <end position="367"/>
    </location>
</feature>
<keyword evidence="6 10" id="KW-1133">Transmembrane helix</keyword>
<feature type="transmembrane region" description="Helical" evidence="10">
    <location>
        <begin position="239"/>
        <end position="262"/>
    </location>
</feature>
<dbReference type="PIRSF" id="PIRSF037471">
    <property type="entry name" value="UCP037471"/>
    <property type="match status" value="1"/>
</dbReference>
<reference evidence="14 15" key="1">
    <citation type="submission" date="2020-06" db="EMBL/GenBank/DDBJ databases">
        <title>WGS assembly of Ceratodon purpureus strain R40.</title>
        <authorList>
            <person name="Carey S.B."/>
            <person name="Jenkins J."/>
            <person name="Shu S."/>
            <person name="Lovell J.T."/>
            <person name="Sreedasyam A."/>
            <person name="Maumus F."/>
            <person name="Tiley G.P."/>
            <person name="Fernandez-Pozo N."/>
            <person name="Barry K."/>
            <person name="Chen C."/>
            <person name="Wang M."/>
            <person name="Lipzen A."/>
            <person name="Daum C."/>
            <person name="Saski C.A."/>
            <person name="Payton A.C."/>
            <person name="Mcbreen J.C."/>
            <person name="Conrad R.E."/>
            <person name="Kollar L.M."/>
            <person name="Olsson S."/>
            <person name="Huttunen S."/>
            <person name="Landis J.B."/>
            <person name="Wickett N.J."/>
            <person name="Johnson M.G."/>
            <person name="Rensing S.A."/>
            <person name="Grimwood J."/>
            <person name="Schmutz J."/>
            <person name="Mcdaniel S.F."/>
        </authorList>
    </citation>
    <scope>NUCLEOTIDE SEQUENCE [LARGE SCALE GENOMIC DNA]</scope>
    <source>
        <strain evidence="14 15">R40</strain>
    </source>
</reference>
<evidence type="ECO:0000256" key="3">
    <source>
        <dbReference type="ARBA" id="ARBA00022692"/>
    </source>
</evidence>
<evidence type="ECO:0000256" key="4">
    <source>
        <dbReference type="ARBA" id="ARBA00022729"/>
    </source>
</evidence>
<evidence type="ECO:0000259" key="12">
    <source>
        <dbReference type="PROSITE" id="PS50836"/>
    </source>
</evidence>
<protein>
    <recommendedName>
        <fullName evidence="8">Cytochrome b561 and DOMON domain-containing protein</fullName>
    </recommendedName>
</protein>
<evidence type="ECO:0000256" key="11">
    <source>
        <dbReference type="SAM" id="SignalP"/>
    </source>
</evidence>
<feature type="binding site" description="axial binding residue" evidence="9">
    <location>
        <position position="208"/>
    </location>
    <ligand>
        <name>heme b</name>
        <dbReference type="ChEBI" id="CHEBI:60344"/>
        <label>1</label>
    </ligand>
    <ligandPart>
        <name>Fe</name>
        <dbReference type="ChEBI" id="CHEBI:18248"/>
    </ligandPart>
</feature>
<comment type="caution">
    <text evidence="14">The sequence shown here is derived from an EMBL/GenBank/DDBJ whole genome shotgun (WGS) entry which is preliminary data.</text>
</comment>
<feature type="transmembrane region" description="Helical" evidence="10">
    <location>
        <begin position="274"/>
        <end position="296"/>
    </location>
</feature>
<dbReference type="InterPro" id="IPR045265">
    <property type="entry name" value="AIR12_DOMON"/>
</dbReference>
<comment type="cofactor">
    <cofactor evidence="8">
        <name>heme b</name>
        <dbReference type="ChEBI" id="CHEBI:60344"/>
    </cofactor>
    <text evidence="8">Binds 2 heme b groups non-covalently.</text>
</comment>
<dbReference type="InterPro" id="IPR006593">
    <property type="entry name" value="Cyt_b561/ferric_Rdtase_TM"/>
</dbReference>
<comment type="subcellular location">
    <subcellularLocation>
        <location evidence="1">Membrane</location>
    </subcellularLocation>
</comment>
<evidence type="ECO:0000256" key="5">
    <source>
        <dbReference type="ARBA" id="ARBA00022982"/>
    </source>
</evidence>
<keyword evidence="7 8" id="KW-0472">Membrane</keyword>
<dbReference type="Pfam" id="PF04526">
    <property type="entry name" value="DUF568"/>
    <property type="match status" value="1"/>
</dbReference>
<dbReference type="GO" id="GO:0046872">
    <property type="term" value="F:metal ion binding"/>
    <property type="evidence" value="ECO:0007669"/>
    <property type="project" value="UniProtKB-KW"/>
</dbReference>
<keyword evidence="5 8" id="KW-0249">Electron transport</keyword>
<sequence length="381" mass="41707">MASAWTWILVTTLLALAQGANAVCSTSISNRVFASCQDLPSLGASYAWTFNNATNSVDFAFTEDMQVAGGWVAWGINPTNGPIMPGTQALVAFQNSTALTVKEYNVTLDVRDSGAPLLPSPVSVNYTNISAEVSSTVVTIFGTFALAAGQSAKINQVWNRGSAVALTNFQLAQHDLSPANLLSAGNIDLSTGIATAAGLPHQKLKNTHGVFNAVAWGILLPIGVMSARYLRMFAWADPLWFYMHIACQLTGYTLGVVGWGLGLQLQKYATPIKYYHRNLGIAIFVFATLQVLAVVLRPKKESKVRPFWNVYHHTIGYLCIILIIVNIFEGFELLEPASKWKRAYVAVLIVLGVVSLVLEVLTWIVWFRRRQQSKLELKNQV</sequence>
<feature type="binding site" description="axial binding residue" evidence="9">
    <location>
        <position position="276"/>
    </location>
    <ligand>
        <name>heme b</name>
        <dbReference type="ChEBI" id="CHEBI:60344"/>
        <label>1</label>
    </ligand>
    <ligandPart>
        <name>Fe</name>
        <dbReference type="ChEBI" id="CHEBI:18248"/>
    </ligandPart>
</feature>
<feature type="chain" id="PRO_5035778929" description="Cytochrome b561 and DOMON domain-containing protein" evidence="11">
    <location>
        <begin position="23"/>
        <end position="381"/>
    </location>
</feature>
<evidence type="ECO:0000256" key="1">
    <source>
        <dbReference type="ARBA" id="ARBA00004370"/>
    </source>
</evidence>
<evidence type="ECO:0000256" key="8">
    <source>
        <dbReference type="PIRNR" id="PIRNR037471"/>
    </source>
</evidence>
<name>A0A8T0GCQ0_CERPU</name>
<keyword evidence="2 8" id="KW-0813">Transport</keyword>
<dbReference type="CDD" id="cd08760">
    <property type="entry name" value="Cyt_b561_FRRS1_like"/>
    <property type="match status" value="1"/>
</dbReference>
<evidence type="ECO:0000256" key="2">
    <source>
        <dbReference type="ARBA" id="ARBA00022448"/>
    </source>
</evidence>
<dbReference type="SMART" id="SM00665">
    <property type="entry name" value="B561"/>
    <property type="match status" value="1"/>
</dbReference>
<evidence type="ECO:0000256" key="10">
    <source>
        <dbReference type="SAM" id="Phobius"/>
    </source>
</evidence>
<feature type="domain" description="DOMON" evidence="12">
    <location>
        <begin position="42"/>
        <end position="161"/>
    </location>
</feature>
<dbReference type="PANTHER" id="PTHR23130:SF199">
    <property type="entry name" value="CYTOCHROME B561 AND DOMON DOMAIN-CONTAINING PROTEIN"/>
    <property type="match status" value="1"/>
</dbReference>
<dbReference type="PROSITE" id="PS50939">
    <property type="entry name" value="CYTOCHROME_B561"/>
    <property type="match status" value="1"/>
</dbReference>
<gene>
    <name evidence="14" type="ORF">KC19_11G108400</name>
</gene>
<dbReference type="AlphaFoldDB" id="A0A8T0GCQ0"/>
<evidence type="ECO:0000256" key="7">
    <source>
        <dbReference type="ARBA" id="ARBA00023136"/>
    </source>
</evidence>
<feature type="transmembrane region" description="Helical" evidence="10">
    <location>
        <begin position="343"/>
        <end position="367"/>
    </location>
</feature>
<dbReference type="InterPro" id="IPR005018">
    <property type="entry name" value="DOMON_domain"/>
</dbReference>
<dbReference type="PANTHER" id="PTHR23130">
    <property type="entry name" value="CYTOCHROME B561 AND DOMON DOMAIN-CONTAINING PROTEIN"/>
    <property type="match status" value="1"/>
</dbReference>
<keyword evidence="9" id="KW-0408">Iron</keyword>
<evidence type="ECO:0000259" key="13">
    <source>
        <dbReference type="PROSITE" id="PS50939"/>
    </source>
</evidence>
<dbReference type="CDD" id="cd09629">
    <property type="entry name" value="DOMON_CIL1_like"/>
    <property type="match status" value="1"/>
</dbReference>
<evidence type="ECO:0000313" key="14">
    <source>
        <dbReference type="EMBL" id="KAG0557186.1"/>
    </source>
</evidence>
<accession>A0A8T0GCQ0</accession>
<dbReference type="GO" id="GO:0016020">
    <property type="term" value="C:membrane"/>
    <property type="evidence" value="ECO:0007669"/>
    <property type="project" value="UniProtKB-SubCell"/>
</dbReference>